<evidence type="ECO:0000313" key="2">
    <source>
        <dbReference type="Proteomes" id="UP000268014"/>
    </source>
</evidence>
<dbReference type="EMBL" id="UZAF01017015">
    <property type="protein sequence ID" value="VDO36872.1"/>
    <property type="molecule type" value="Genomic_DNA"/>
</dbReference>
<protein>
    <submittedName>
        <fullName evidence="3">Valine--tRNA ligase</fullName>
    </submittedName>
</protein>
<dbReference type="Proteomes" id="UP000268014">
    <property type="component" value="Unassembled WGS sequence"/>
</dbReference>
<keyword evidence="2" id="KW-1185">Reference proteome</keyword>
<accession>A0A0N4WEX1</accession>
<organism evidence="3">
    <name type="scientific">Haemonchus placei</name>
    <name type="common">Barber's pole worm</name>
    <dbReference type="NCBI Taxonomy" id="6290"/>
    <lineage>
        <taxon>Eukaryota</taxon>
        <taxon>Metazoa</taxon>
        <taxon>Ecdysozoa</taxon>
        <taxon>Nematoda</taxon>
        <taxon>Chromadorea</taxon>
        <taxon>Rhabditida</taxon>
        <taxon>Rhabditina</taxon>
        <taxon>Rhabditomorpha</taxon>
        <taxon>Strongyloidea</taxon>
        <taxon>Trichostrongylidae</taxon>
        <taxon>Haemonchus</taxon>
    </lineage>
</organism>
<reference evidence="3" key="1">
    <citation type="submission" date="2017-02" db="UniProtKB">
        <authorList>
            <consortium name="WormBaseParasite"/>
        </authorList>
    </citation>
    <scope>IDENTIFICATION</scope>
</reference>
<evidence type="ECO:0000313" key="3">
    <source>
        <dbReference type="WBParaSite" id="HPLM_0000921501-mRNA-1"/>
    </source>
</evidence>
<proteinExistence type="predicted"/>
<gene>
    <name evidence="1" type="ORF">HPLM_LOCUS9207</name>
</gene>
<name>A0A0N4WEX1_HAEPC</name>
<reference evidence="1 2" key="2">
    <citation type="submission" date="2018-11" db="EMBL/GenBank/DDBJ databases">
        <authorList>
            <consortium name="Pathogen Informatics"/>
        </authorList>
    </citation>
    <scope>NUCLEOTIDE SEQUENCE [LARGE SCALE GENOMIC DNA]</scope>
    <source>
        <strain evidence="1 2">MHpl1</strain>
    </source>
</reference>
<dbReference type="WBParaSite" id="HPLM_0000921501-mRNA-1">
    <property type="protein sequence ID" value="HPLM_0000921501-mRNA-1"/>
    <property type="gene ID" value="HPLM_0000921501"/>
</dbReference>
<evidence type="ECO:0000313" key="1">
    <source>
        <dbReference type="EMBL" id="VDO36872.1"/>
    </source>
</evidence>
<sequence>MDFAANLLSLRDFPLVSTWQQLAMKTKQEFDDWFAERGLLWKDRPCLNWGKPEEGHQAVK</sequence>
<dbReference type="AlphaFoldDB" id="A0A0N4WEX1"/>
<dbReference type="OrthoDB" id="5857661at2759"/>